<dbReference type="RefSeq" id="WP_085230865.1">
    <property type="nucleotide sequence ID" value="NZ_BSQD01000007.1"/>
</dbReference>
<keyword evidence="3" id="KW-1185">Reference proteome</keyword>
<protein>
    <recommendedName>
        <fullName evidence="1">DUF4123 domain-containing protein</fullName>
    </recommendedName>
</protein>
<dbReference type="AlphaFoldDB" id="A0A1X7HD04"/>
<proteinExistence type="predicted"/>
<gene>
    <name evidence="2" type="ORF">SAMN06295900_1306</name>
</gene>
<dbReference type="GeneID" id="95553143"/>
<dbReference type="InterPro" id="IPR025391">
    <property type="entry name" value="DUF4123"/>
</dbReference>
<dbReference type="OrthoDB" id="9007575at2"/>
<dbReference type="Pfam" id="PF13503">
    <property type="entry name" value="DUF4123"/>
    <property type="match status" value="1"/>
</dbReference>
<dbReference type="EMBL" id="FXAH01000030">
    <property type="protein sequence ID" value="SMF83230.1"/>
    <property type="molecule type" value="Genomic_DNA"/>
</dbReference>
<organism evidence="2 3">
    <name type="scientific">Trinickia caryophylli</name>
    <name type="common">Paraburkholderia caryophylli</name>
    <dbReference type="NCBI Taxonomy" id="28094"/>
    <lineage>
        <taxon>Bacteria</taxon>
        <taxon>Pseudomonadati</taxon>
        <taxon>Pseudomonadota</taxon>
        <taxon>Betaproteobacteria</taxon>
        <taxon>Burkholderiales</taxon>
        <taxon>Burkholderiaceae</taxon>
        <taxon>Trinickia</taxon>
    </lineage>
</organism>
<evidence type="ECO:0000313" key="2">
    <source>
        <dbReference type="EMBL" id="SMF83230.1"/>
    </source>
</evidence>
<name>A0A1X7HD04_TRICW</name>
<sequence>MPDPVIASSQDNEFSWEKWRESLLAQFDVVQNDERRTQLYLLVDSRANPGLDKLLPLVPGLAWASLWQESLLESYTDIAPYLIQIDRIAFGDPRDLQSRLVRRLWKEGRDLHMLTWIWSPLSLKSLNLHFRHYCRYATPDKRAFFLHFYDNRILERLLAVWTEEEAHAFLSPCEELWYRDRDLNEVIWRNDAAATDLATIDEQVLSVDQHKTLLWLGLPDKFAMQLREMYGAVIDNVSDTALFHHVSEQLGRAARYRIADDDDLLNYVSKGLVISPWFDEHPLIQERLTRAMQGQMTYREALTQIDREVLRQASRMHELPDSQAS</sequence>
<dbReference type="Proteomes" id="UP000192911">
    <property type="component" value="Unassembled WGS sequence"/>
</dbReference>
<accession>A0A1X7HD04</accession>
<reference evidence="3" key="1">
    <citation type="submission" date="2017-04" db="EMBL/GenBank/DDBJ databases">
        <authorList>
            <person name="Varghese N."/>
            <person name="Submissions S."/>
        </authorList>
    </citation>
    <scope>NUCLEOTIDE SEQUENCE [LARGE SCALE GENOMIC DNA]</scope>
    <source>
        <strain evidence="3">Ballard 720</strain>
    </source>
</reference>
<feature type="domain" description="DUF4123" evidence="1">
    <location>
        <begin position="39"/>
        <end position="167"/>
    </location>
</feature>
<evidence type="ECO:0000313" key="3">
    <source>
        <dbReference type="Proteomes" id="UP000192911"/>
    </source>
</evidence>
<evidence type="ECO:0000259" key="1">
    <source>
        <dbReference type="Pfam" id="PF13503"/>
    </source>
</evidence>
<dbReference type="STRING" id="28094.SAMN06295900_1306"/>